<evidence type="ECO:0000256" key="2">
    <source>
        <dbReference type="ARBA" id="ARBA00022679"/>
    </source>
</evidence>
<keyword evidence="2 9" id="KW-0808">Transferase</keyword>
<organism evidence="13 14">
    <name type="scientific">Lysinibacillus louembei</name>
    <dbReference type="NCBI Taxonomy" id="1470088"/>
    <lineage>
        <taxon>Bacteria</taxon>
        <taxon>Bacillati</taxon>
        <taxon>Bacillota</taxon>
        <taxon>Bacilli</taxon>
        <taxon>Bacillales</taxon>
        <taxon>Bacillaceae</taxon>
        <taxon>Lysinibacillus</taxon>
    </lineage>
</organism>
<evidence type="ECO:0000256" key="4">
    <source>
        <dbReference type="ARBA" id="ARBA00022695"/>
    </source>
</evidence>
<feature type="domain" description="tRNA nucleotidyltransferase/poly(A) polymerase RNA and SrmB- binding" evidence="11">
    <location>
        <begin position="167"/>
        <end position="222"/>
    </location>
</feature>
<keyword evidence="8 9" id="KW-0694">RNA-binding</keyword>
<feature type="domain" description="Poly A polymerase head" evidence="10">
    <location>
        <begin position="22"/>
        <end position="140"/>
    </location>
</feature>
<gene>
    <name evidence="13" type="ORF">R6U77_17690</name>
</gene>
<keyword evidence="7" id="KW-0460">Magnesium</keyword>
<keyword evidence="3" id="KW-0819">tRNA processing</keyword>
<comment type="cofactor">
    <cofactor evidence="1">
        <name>Mg(2+)</name>
        <dbReference type="ChEBI" id="CHEBI:18420"/>
    </cofactor>
</comment>
<protein>
    <submittedName>
        <fullName evidence="13">CCA tRNA nucleotidyltransferase</fullName>
        <ecNumber evidence="13">2.7.7.72</ecNumber>
    </submittedName>
</protein>
<dbReference type="InterPro" id="IPR032828">
    <property type="entry name" value="PolyA_RNA-bd"/>
</dbReference>
<dbReference type="EC" id="2.7.7.72" evidence="13"/>
<reference evidence="13 14" key="1">
    <citation type="submission" date="2023-09" db="EMBL/GenBank/DDBJ databases">
        <authorList>
            <person name="Page C.A."/>
            <person name="Perez-Diaz I.M."/>
        </authorList>
    </citation>
    <scope>NUCLEOTIDE SEQUENCE [LARGE SCALE GENOMIC DNA]</scope>
    <source>
        <strain evidence="13 14">Ll15</strain>
    </source>
</reference>
<dbReference type="Gene3D" id="1.10.3090.10">
    <property type="entry name" value="cca-adding enzyme, domain 2"/>
    <property type="match status" value="1"/>
</dbReference>
<evidence type="ECO:0000256" key="5">
    <source>
        <dbReference type="ARBA" id="ARBA00022723"/>
    </source>
</evidence>
<evidence type="ECO:0000259" key="12">
    <source>
        <dbReference type="Pfam" id="PF13735"/>
    </source>
</evidence>
<name>A0ABZ0RWP2_9BACI</name>
<dbReference type="InterPro" id="IPR050264">
    <property type="entry name" value="Bact_CCA-adding_enz_type3_sf"/>
</dbReference>
<dbReference type="RefSeq" id="WP_319836653.1">
    <property type="nucleotide sequence ID" value="NZ_CP137624.1"/>
</dbReference>
<dbReference type="Proteomes" id="UP001322664">
    <property type="component" value="Chromosome"/>
</dbReference>
<evidence type="ECO:0000313" key="13">
    <source>
        <dbReference type="EMBL" id="WPK11701.1"/>
    </source>
</evidence>
<evidence type="ECO:0000256" key="8">
    <source>
        <dbReference type="ARBA" id="ARBA00022884"/>
    </source>
</evidence>
<dbReference type="Pfam" id="PF12627">
    <property type="entry name" value="PolyA_pol_RNAbd"/>
    <property type="match status" value="1"/>
</dbReference>
<evidence type="ECO:0000256" key="6">
    <source>
        <dbReference type="ARBA" id="ARBA00022741"/>
    </source>
</evidence>
<comment type="similarity">
    <text evidence="9">Belongs to the tRNA nucleotidyltransferase/poly(A) polymerase family.</text>
</comment>
<keyword evidence="4 13" id="KW-0548">Nucleotidyltransferase</keyword>
<dbReference type="Gene3D" id="1.10.246.80">
    <property type="match status" value="1"/>
</dbReference>
<dbReference type="InterPro" id="IPR032810">
    <property type="entry name" value="CCA-adding_enz_C"/>
</dbReference>
<keyword evidence="5" id="KW-0479">Metal-binding</keyword>
<dbReference type="CDD" id="cd05398">
    <property type="entry name" value="NT_ClassII-CCAase"/>
    <property type="match status" value="1"/>
</dbReference>
<evidence type="ECO:0000256" key="3">
    <source>
        <dbReference type="ARBA" id="ARBA00022694"/>
    </source>
</evidence>
<dbReference type="Pfam" id="PF01743">
    <property type="entry name" value="PolyA_pol"/>
    <property type="match status" value="1"/>
</dbReference>
<keyword evidence="6" id="KW-0547">Nucleotide-binding</keyword>
<accession>A0ABZ0RWP2</accession>
<evidence type="ECO:0000259" key="10">
    <source>
        <dbReference type="Pfam" id="PF01743"/>
    </source>
</evidence>
<dbReference type="EMBL" id="CP137624">
    <property type="protein sequence ID" value="WPK11701.1"/>
    <property type="molecule type" value="Genomic_DNA"/>
</dbReference>
<evidence type="ECO:0000313" key="14">
    <source>
        <dbReference type="Proteomes" id="UP001322664"/>
    </source>
</evidence>
<dbReference type="InterPro" id="IPR043519">
    <property type="entry name" value="NT_sf"/>
</dbReference>
<dbReference type="NCBIfam" id="NF009814">
    <property type="entry name" value="PRK13299.1"/>
    <property type="match status" value="1"/>
</dbReference>
<dbReference type="GO" id="GO:0004810">
    <property type="term" value="F:CCA tRNA nucleotidyltransferase activity"/>
    <property type="evidence" value="ECO:0007669"/>
    <property type="project" value="UniProtKB-EC"/>
</dbReference>
<evidence type="ECO:0000256" key="1">
    <source>
        <dbReference type="ARBA" id="ARBA00001946"/>
    </source>
</evidence>
<evidence type="ECO:0000259" key="11">
    <source>
        <dbReference type="Pfam" id="PF12627"/>
    </source>
</evidence>
<dbReference type="PANTHER" id="PTHR46173:SF1">
    <property type="entry name" value="CCA TRNA NUCLEOTIDYLTRANSFERASE 1, MITOCHONDRIAL"/>
    <property type="match status" value="1"/>
</dbReference>
<sequence>MMWQAAKRVIEKIEQAGFEAVFVGGVVRDFIIGKQSNDVDVATSALPAEVKAIFQQTIDVGIEHGTVLVLDEGEPIEVTTYRTDGLYTDHRRPDEVQFVRTLAEDLARRDFTMNAMAMTHTGKIIDLYNGQQDIQHKVIRAVGHAERRFQEDALRMIRAIRFSAQLGFTIEPDTMAAIKSLAQQIQYVAKERIHAEFNKMWVSPFPAQGIAMLEQTTLSNYLQGSFTASDWNQFQTDNQLVGWAYFYILNEEESFFAYYKCSNKEKVFAKQVAQAYRRLHEGWQVLDYFYYALEVLEAAYDIALWRGDNIAFSKQEIVANKTALPIATIQQLAISGHDLMQWSQAKGGAWLKEALHAALLAVLTKQVENNKDQLKEWFHDIYQG</sequence>
<dbReference type="PANTHER" id="PTHR46173">
    <property type="entry name" value="CCA TRNA NUCLEOTIDYLTRANSFERASE 1, MITOCHONDRIAL"/>
    <property type="match status" value="1"/>
</dbReference>
<dbReference type="SUPFAM" id="SSF81301">
    <property type="entry name" value="Nucleotidyltransferase"/>
    <property type="match status" value="1"/>
</dbReference>
<proteinExistence type="inferred from homology"/>
<evidence type="ECO:0000256" key="9">
    <source>
        <dbReference type="RuleBase" id="RU003953"/>
    </source>
</evidence>
<dbReference type="Pfam" id="PF13735">
    <property type="entry name" value="tRNA_NucTran2_2"/>
    <property type="match status" value="1"/>
</dbReference>
<feature type="domain" description="CCA-adding enzyme C-terminal" evidence="12">
    <location>
        <begin position="241"/>
        <end position="377"/>
    </location>
</feature>
<evidence type="ECO:0000256" key="7">
    <source>
        <dbReference type="ARBA" id="ARBA00022842"/>
    </source>
</evidence>
<dbReference type="Gene3D" id="3.30.460.10">
    <property type="entry name" value="Beta Polymerase, domain 2"/>
    <property type="match status" value="1"/>
</dbReference>
<dbReference type="InterPro" id="IPR002646">
    <property type="entry name" value="PolA_pol_head_dom"/>
</dbReference>
<keyword evidence="14" id="KW-1185">Reference proteome</keyword>
<dbReference type="SUPFAM" id="SSF81891">
    <property type="entry name" value="Poly A polymerase C-terminal region-like"/>
    <property type="match status" value="1"/>
</dbReference>